<gene>
    <name evidence="1" type="ORF">Cgig2_014244</name>
</gene>
<protein>
    <recommendedName>
        <fullName evidence="3">DUF4283 domain-containing protein</fullName>
    </recommendedName>
</protein>
<dbReference type="PANTHER" id="PTHR33233">
    <property type="entry name" value="ENDONUCLEASE/EXONUCLEASE/PHOSPHATASE"/>
    <property type="match status" value="1"/>
</dbReference>
<dbReference type="AlphaFoldDB" id="A0A9Q1Q9Y4"/>
<dbReference type="OrthoDB" id="1939300at2759"/>
<reference evidence="1" key="1">
    <citation type="submission" date="2022-04" db="EMBL/GenBank/DDBJ databases">
        <title>Carnegiea gigantea Genome sequencing and assembly v2.</title>
        <authorList>
            <person name="Copetti D."/>
            <person name="Sanderson M.J."/>
            <person name="Burquez A."/>
            <person name="Wojciechowski M.F."/>
        </authorList>
    </citation>
    <scope>NUCLEOTIDE SEQUENCE</scope>
    <source>
        <strain evidence="1">SGP5-SGP5p</strain>
        <tissue evidence="1">Aerial part</tissue>
    </source>
</reference>
<keyword evidence="2" id="KW-1185">Reference proteome</keyword>
<evidence type="ECO:0000313" key="2">
    <source>
        <dbReference type="Proteomes" id="UP001153076"/>
    </source>
</evidence>
<evidence type="ECO:0008006" key="3">
    <source>
        <dbReference type="Google" id="ProtNLM"/>
    </source>
</evidence>
<accession>A0A9Q1Q9Y4</accession>
<comment type="caution">
    <text evidence="1">The sequence shown here is derived from an EMBL/GenBank/DDBJ whole genome shotgun (WGS) entry which is preliminary data.</text>
</comment>
<organism evidence="1 2">
    <name type="scientific">Carnegiea gigantea</name>
    <dbReference type="NCBI Taxonomy" id="171969"/>
    <lineage>
        <taxon>Eukaryota</taxon>
        <taxon>Viridiplantae</taxon>
        <taxon>Streptophyta</taxon>
        <taxon>Embryophyta</taxon>
        <taxon>Tracheophyta</taxon>
        <taxon>Spermatophyta</taxon>
        <taxon>Magnoliopsida</taxon>
        <taxon>eudicotyledons</taxon>
        <taxon>Gunneridae</taxon>
        <taxon>Pentapetalae</taxon>
        <taxon>Caryophyllales</taxon>
        <taxon>Cactineae</taxon>
        <taxon>Cactaceae</taxon>
        <taxon>Cactoideae</taxon>
        <taxon>Echinocereeae</taxon>
        <taxon>Carnegiea</taxon>
    </lineage>
</organism>
<dbReference type="PANTHER" id="PTHR33233:SF17">
    <property type="entry name" value="DUF4283 DOMAIN-CONTAINING PROTEIN"/>
    <property type="match status" value="1"/>
</dbReference>
<evidence type="ECO:0000313" key="1">
    <source>
        <dbReference type="EMBL" id="KAJ8434397.1"/>
    </source>
</evidence>
<proteinExistence type="predicted"/>
<name>A0A9Q1Q9Y4_9CARY</name>
<dbReference type="Proteomes" id="UP001153076">
    <property type="component" value="Unassembled WGS sequence"/>
</dbReference>
<dbReference type="EMBL" id="JAKOGI010000480">
    <property type="protein sequence ID" value="KAJ8434397.1"/>
    <property type="molecule type" value="Genomic_DNA"/>
</dbReference>
<sequence>MNAIVMAHPTLPVPPPITLISTYASLVDPEEGTDLKFVPTTVVNGLKCAQLLNEDVDDEIAYWQNALIYFVLGANPPFEVQRGVFLVRFTNLQDKIQVEKKGIYCFDSKPFLVESWNPETDLHIETIKSLPLWVHLPNLDIKYWGLSSLSKICSVLRIPIKMDRYTKEKTWIRCARVLIDISIEGPFPESVEFINELGVLVRQPVHYEWVPIKCQHCGMFGHDETSRIDCSFINGYWHYVFDSKQDMMPLDCQTLLPCLFNFPLPECLNIVSNTLIDIQDALQHSPGDPIISLKEEEMREKYTSILSSNLSLSKQQGKFEWIRFGDDNTKLFFAKTKQRKHASYIFTIKDGNGQQME</sequence>